<organism evidence="2 3">
    <name type="scientific">Lacticaseibacillus paracasei subsp. paracasei Lpp41</name>
    <dbReference type="NCBI Taxonomy" id="1256208"/>
    <lineage>
        <taxon>Bacteria</taxon>
        <taxon>Bacillati</taxon>
        <taxon>Bacillota</taxon>
        <taxon>Bacilli</taxon>
        <taxon>Lactobacillales</taxon>
        <taxon>Lactobacillaceae</taxon>
        <taxon>Lacticaseibacillus</taxon>
    </lineage>
</organism>
<feature type="transmembrane region" description="Helical" evidence="1">
    <location>
        <begin position="7"/>
        <end position="28"/>
    </location>
</feature>
<keyword evidence="1" id="KW-0812">Transmembrane</keyword>
<keyword evidence="1" id="KW-1133">Transmembrane helix</keyword>
<sequence>MSEKMLIALVVIGIVAVLATVIVSLTIFAITGSVIALIVFYAVCLGAQLVMLIAEIIMAVKS</sequence>
<protein>
    <submittedName>
        <fullName evidence="2">Uncharacterized protein</fullName>
    </submittedName>
</protein>
<evidence type="ECO:0000313" key="2">
    <source>
        <dbReference type="EMBL" id="EPC71253.1"/>
    </source>
</evidence>
<gene>
    <name evidence="2" type="ORF">Lpp41_12298</name>
</gene>
<proteinExistence type="predicted"/>
<evidence type="ECO:0000256" key="1">
    <source>
        <dbReference type="SAM" id="Phobius"/>
    </source>
</evidence>
<comment type="caution">
    <text evidence="2">The sequence shown here is derived from an EMBL/GenBank/DDBJ whole genome shotgun (WGS) entry which is preliminary data.</text>
</comment>
<dbReference type="EMBL" id="ANKE01000588">
    <property type="protein sequence ID" value="EPC71253.1"/>
    <property type="molecule type" value="Genomic_DNA"/>
</dbReference>
<accession>A0A829H682</accession>
<name>A0A829H682_LACPA</name>
<reference evidence="2 3" key="1">
    <citation type="journal article" date="2013" name="PLoS ONE">
        <title>Lactobacillus paracasei comparative genomics: towards species pan-genome definition and exploitation of diversity.</title>
        <authorList>
            <person name="Smokvina T."/>
            <person name="Wels M."/>
            <person name="Polka J."/>
            <person name="Chervaux C."/>
            <person name="Brisse S."/>
            <person name="Boekhorst J."/>
            <person name="van Hylckama Vlieg J.E."/>
            <person name="Siezen R.J."/>
        </authorList>
    </citation>
    <scope>NUCLEOTIDE SEQUENCE [LARGE SCALE GENOMIC DNA]</scope>
    <source>
        <strain evidence="2 3">Lpp41</strain>
    </source>
</reference>
<evidence type="ECO:0000313" key="3">
    <source>
        <dbReference type="Proteomes" id="UP000014244"/>
    </source>
</evidence>
<dbReference type="Proteomes" id="UP000014244">
    <property type="component" value="Unassembled WGS sequence"/>
</dbReference>
<keyword evidence="1" id="KW-0472">Membrane</keyword>
<dbReference type="AlphaFoldDB" id="A0A829H682"/>
<feature type="transmembrane region" description="Helical" evidence="1">
    <location>
        <begin position="34"/>
        <end position="60"/>
    </location>
</feature>